<dbReference type="PANTHER" id="PTHR34390:SF2">
    <property type="entry name" value="SUCCINATE TRANSPORTER SUBUNIT YJJP-RELATED"/>
    <property type="match status" value="1"/>
</dbReference>
<feature type="transmembrane region" description="Helical" evidence="7">
    <location>
        <begin position="212"/>
        <end position="233"/>
    </location>
</feature>
<evidence type="ECO:0000256" key="5">
    <source>
        <dbReference type="ARBA" id="ARBA00023136"/>
    </source>
</evidence>
<feature type="transmembrane region" description="Helical" evidence="7">
    <location>
        <begin position="277"/>
        <end position="301"/>
    </location>
</feature>
<dbReference type="Proteomes" id="UP000054314">
    <property type="component" value="Unassembled WGS sequence"/>
</dbReference>
<gene>
    <name evidence="10" type="ORF">N869_15955</name>
</gene>
<dbReference type="Pfam" id="PF12821">
    <property type="entry name" value="ThrE_2"/>
    <property type="match status" value="1"/>
</dbReference>
<dbReference type="GO" id="GO:0015744">
    <property type="term" value="P:succinate transport"/>
    <property type="evidence" value="ECO:0007669"/>
    <property type="project" value="TreeGrafter"/>
</dbReference>
<accession>A0A0A0BZ12</accession>
<dbReference type="EMBL" id="AXCZ01000063">
    <property type="protein sequence ID" value="KGM13151.1"/>
    <property type="molecule type" value="Genomic_DNA"/>
</dbReference>
<feature type="transmembrane region" description="Helical" evidence="7">
    <location>
        <begin position="180"/>
        <end position="200"/>
    </location>
</feature>
<evidence type="ECO:0000256" key="3">
    <source>
        <dbReference type="ARBA" id="ARBA00022692"/>
    </source>
</evidence>
<dbReference type="Pfam" id="PF06738">
    <property type="entry name" value="ThrE"/>
    <property type="match status" value="1"/>
</dbReference>
<organism evidence="10 11">
    <name type="scientific">Cellulomonas bogoriensis 69B4 = DSM 16987</name>
    <dbReference type="NCBI Taxonomy" id="1386082"/>
    <lineage>
        <taxon>Bacteria</taxon>
        <taxon>Bacillati</taxon>
        <taxon>Actinomycetota</taxon>
        <taxon>Actinomycetes</taxon>
        <taxon>Micrococcales</taxon>
        <taxon>Cellulomonadaceae</taxon>
        <taxon>Cellulomonas</taxon>
    </lineage>
</organism>
<dbReference type="InterPro" id="IPR050539">
    <property type="entry name" value="ThrE_Dicarb/AminoAcid_Exp"/>
</dbReference>
<evidence type="ECO:0000313" key="11">
    <source>
        <dbReference type="Proteomes" id="UP000054314"/>
    </source>
</evidence>
<keyword evidence="3 7" id="KW-0812">Transmembrane</keyword>
<feature type="domain" description="Threonine/Serine exporter ThrE" evidence="9">
    <location>
        <begin position="287"/>
        <end position="412"/>
    </location>
</feature>
<feature type="transmembrane region" description="Helical" evidence="7">
    <location>
        <begin position="331"/>
        <end position="354"/>
    </location>
</feature>
<dbReference type="RefSeq" id="WP_035059862.1">
    <property type="nucleotide sequence ID" value="NZ_AXCZ01000063.1"/>
</dbReference>
<sequence length="423" mass="44091">MSNVRDEDALEPVGLIRQSGAVLRVGKAMLASGTGSYRVKAAMQQVAQALGLDRHQAHVTLTEITSTSHRGPIFRTEVAEVRSIGVNSHRLAQLTDLCNGLRPGATVEHINTELDRIEKIPPLYPALANASFAAMACGAFAYLNNGGPVEVTGVFMAAGVGQFVRRTFLHRHINHFGTTMIAAAAACLVYLAFVLTLDAVADGGGASHQAGYVSAVLFLVPGFALVTGALDLAKLDFSAGVARTVYALTILTSAGFSVWAVSWLAGLDPAPAVPAEIPVLLGIAFRLLASFLGVLGFALMFNSPVRMALGAAAIGMVTNVLRLELADLGVAIQASTMIATLLVGLLAAWVAPLIKVPRITVSVPAVVIMVPGAAVYRAIVGLNNGDVETAVYSGVQAVFVVISIAVGLAAARMLTDRAWAFDR</sequence>
<proteinExistence type="inferred from homology"/>
<feature type="transmembrane region" description="Helical" evidence="7">
    <location>
        <begin position="308"/>
        <end position="325"/>
    </location>
</feature>
<keyword evidence="5 7" id="KW-0472">Membrane</keyword>
<name>A0A0A0BZ12_9CELL</name>
<evidence type="ECO:0000256" key="6">
    <source>
        <dbReference type="ARBA" id="ARBA00034125"/>
    </source>
</evidence>
<comment type="subcellular location">
    <subcellularLocation>
        <location evidence="1">Cell membrane</location>
        <topology evidence="1">Multi-pass membrane protein</topology>
    </subcellularLocation>
</comment>
<reference evidence="10 11" key="1">
    <citation type="submission" date="2013-08" db="EMBL/GenBank/DDBJ databases">
        <title>Genome sequencing of Cellulomonas bogoriensis 69B4.</title>
        <authorList>
            <person name="Chen F."/>
            <person name="Li Y."/>
            <person name="Wang G."/>
        </authorList>
    </citation>
    <scope>NUCLEOTIDE SEQUENCE [LARGE SCALE GENOMIC DNA]</scope>
    <source>
        <strain evidence="10 11">69B4</strain>
    </source>
</reference>
<dbReference type="GO" id="GO:0005886">
    <property type="term" value="C:plasma membrane"/>
    <property type="evidence" value="ECO:0007669"/>
    <property type="project" value="UniProtKB-SubCell"/>
</dbReference>
<evidence type="ECO:0008006" key="12">
    <source>
        <dbReference type="Google" id="ProtNLM"/>
    </source>
</evidence>
<dbReference type="OrthoDB" id="2148488at2"/>
<dbReference type="GO" id="GO:0022857">
    <property type="term" value="F:transmembrane transporter activity"/>
    <property type="evidence" value="ECO:0007669"/>
    <property type="project" value="InterPro"/>
</dbReference>
<evidence type="ECO:0000259" key="8">
    <source>
        <dbReference type="Pfam" id="PF06738"/>
    </source>
</evidence>
<keyword evidence="4 7" id="KW-1133">Transmembrane helix</keyword>
<dbReference type="InterPro" id="IPR024528">
    <property type="entry name" value="ThrE_2"/>
</dbReference>
<evidence type="ECO:0000313" key="10">
    <source>
        <dbReference type="EMBL" id="KGM13151.1"/>
    </source>
</evidence>
<keyword evidence="2" id="KW-1003">Cell membrane</keyword>
<dbReference type="InterPro" id="IPR010619">
    <property type="entry name" value="ThrE-like_N"/>
</dbReference>
<dbReference type="AlphaFoldDB" id="A0A0A0BZ12"/>
<feature type="transmembrane region" description="Helical" evidence="7">
    <location>
        <begin position="245"/>
        <end position="265"/>
    </location>
</feature>
<feature type="transmembrane region" description="Helical" evidence="7">
    <location>
        <begin position="361"/>
        <end position="379"/>
    </location>
</feature>
<evidence type="ECO:0000256" key="2">
    <source>
        <dbReference type="ARBA" id="ARBA00022475"/>
    </source>
</evidence>
<protein>
    <recommendedName>
        <fullName evidence="12">Threonine/serine exporter family protein</fullName>
    </recommendedName>
</protein>
<dbReference type="PANTHER" id="PTHR34390">
    <property type="entry name" value="UPF0442 PROTEIN YJJB-RELATED"/>
    <property type="match status" value="1"/>
</dbReference>
<comment type="caution">
    <text evidence="10">The sequence shown here is derived from an EMBL/GenBank/DDBJ whole genome shotgun (WGS) entry which is preliminary data.</text>
</comment>
<feature type="domain" description="Threonine/serine exporter-like N-terminal" evidence="8">
    <location>
        <begin position="22"/>
        <end position="261"/>
    </location>
</feature>
<evidence type="ECO:0000256" key="7">
    <source>
        <dbReference type="SAM" id="Phobius"/>
    </source>
</evidence>
<feature type="transmembrane region" description="Helical" evidence="7">
    <location>
        <begin position="391"/>
        <end position="414"/>
    </location>
</feature>
<evidence type="ECO:0000256" key="4">
    <source>
        <dbReference type="ARBA" id="ARBA00022989"/>
    </source>
</evidence>
<evidence type="ECO:0000256" key="1">
    <source>
        <dbReference type="ARBA" id="ARBA00004651"/>
    </source>
</evidence>
<comment type="similarity">
    <text evidence="6">Belongs to the ThrE exporter (TC 2.A.79) family.</text>
</comment>
<keyword evidence="11" id="KW-1185">Reference proteome</keyword>
<evidence type="ECO:0000259" key="9">
    <source>
        <dbReference type="Pfam" id="PF12821"/>
    </source>
</evidence>